<keyword evidence="10" id="KW-1185">Reference proteome</keyword>
<feature type="non-terminal residue" evidence="9">
    <location>
        <position position="1"/>
    </location>
</feature>
<dbReference type="PANTHER" id="PTHR23090:SF7">
    <property type="entry name" value="NH(3)-DEPENDENT NAD(+) SYNTHETASE"/>
    <property type="match status" value="1"/>
</dbReference>
<dbReference type="GO" id="GO:0008795">
    <property type="term" value="F:NAD+ synthase activity"/>
    <property type="evidence" value="ECO:0007669"/>
    <property type="project" value="UniProtKB-EC"/>
</dbReference>
<keyword evidence="2 6" id="KW-0436">Ligase</keyword>
<evidence type="ECO:0000256" key="3">
    <source>
        <dbReference type="ARBA" id="ARBA00022741"/>
    </source>
</evidence>
<keyword evidence="5 6" id="KW-0520">NAD</keyword>
<accession>A0ABS0VF17</accession>
<comment type="catalytic activity">
    <reaction evidence="7">
        <text>deamido-NAD(+) + NH4(+) + ATP = AMP + diphosphate + NAD(+) + H(+)</text>
        <dbReference type="Rhea" id="RHEA:21188"/>
        <dbReference type="ChEBI" id="CHEBI:15378"/>
        <dbReference type="ChEBI" id="CHEBI:28938"/>
        <dbReference type="ChEBI" id="CHEBI:30616"/>
        <dbReference type="ChEBI" id="CHEBI:33019"/>
        <dbReference type="ChEBI" id="CHEBI:57540"/>
        <dbReference type="ChEBI" id="CHEBI:58437"/>
        <dbReference type="ChEBI" id="CHEBI:456215"/>
        <dbReference type="EC" id="6.3.1.5"/>
    </reaction>
</comment>
<evidence type="ECO:0000313" key="10">
    <source>
        <dbReference type="Proteomes" id="UP000614123"/>
    </source>
</evidence>
<evidence type="ECO:0000256" key="5">
    <source>
        <dbReference type="ARBA" id="ARBA00023027"/>
    </source>
</evidence>
<evidence type="ECO:0000256" key="4">
    <source>
        <dbReference type="ARBA" id="ARBA00022840"/>
    </source>
</evidence>
<keyword evidence="3 6" id="KW-0547">Nucleotide-binding</keyword>
<comment type="similarity">
    <text evidence="6">Belongs to the NAD synthetase family.</text>
</comment>
<dbReference type="EMBL" id="JAEILD010000053">
    <property type="protein sequence ID" value="MBI6649724.1"/>
    <property type="molecule type" value="Genomic_DNA"/>
</dbReference>
<feature type="domain" description="NAD/GMP synthase" evidence="8">
    <location>
        <begin position="8"/>
        <end position="106"/>
    </location>
</feature>
<comment type="caution">
    <text evidence="9">The sequence shown here is derived from an EMBL/GenBank/DDBJ whole genome shotgun (WGS) entry which is preliminary data.</text>
</comment>
<protein>
    <recommendedName>
        <fullName evidence="7">NH(3)-dependent NAD(+) synthetase</fullName>
        <ecNumber evidence="7">6.3.1.5</ecNumber>
    </recommendedName>
</protein>
<reference evidence="9 10" key="1">
    <citation type="submission" date="2020-12" db="EMBL/GenBank/DDBJ databases">
        <title>Comparative genomic insights into the epidemiology and virulence of plant pathogenic Pseudomonads from Turkey.</title>
        <authorList>
            <person name="Dillon M."/>
            <person name="Ruiz-Bedoya T."/>
            <person name="Bendalovic-Torma C."/>
            <person name="Guttman K.M."/>
            <person name="Kwak H."/>
            <person name="Middleton M.A."/>
            <person name="Wang P.W."/>
            <person name="Horuz S."/>
            <person name="Aysan Y."/>
            <person name="Guttman D.S."/>
        </authorList>
    </citation>
    <scope>NUCLEOTIDE SEQUENCE [LARGE SCALE GENOMIC DNA]</scope>
    <source>
        <strain evidence="9 10">S4_EA_3a</strain>
    </source>
</reference>
<comment type="pathway">
    <text evidence="1">Cofactor biosynthesis; NAD(+) biosynthesis.</text>
</comment>
<keyword evidence="4 6" id="KW-0067">ATP-binding</keyword>
<evidence type="ECO:0000256" key="1">
    <source>
        <dbReference type="ARBA" id="ARBA00004790"/>
    </source>
</evidence>
<dbReference type="InterPro" id="IPR003694">
    <property type="entry name" value="NAD_synthase"/>
</dbReference>
<organism evidence="9 10">
    <name type="scientific">Pseudomonas veronii</name>
    <dbReference type="NCBI Taxonomy" id="76761"/>
    <lineage>
        <taxon>Bacteria</taxon>
        <taxon>Pseudomonadati</taxon>
        <taxon>Pseudomonadota</taxon>
        <taxon>Gammaproteobacteria</taxon>
        <taxon>Pseudomonadales</taxon>
        <taxon>Pseudomonadaceae</taxon>
        <taxon>Pseudomonas</taxon>
    </lineage>
</organism>
<evidence type="ECO:0000259" key="8">
    <source>
        <dbReference type="Pfam" id="PF02540"/>
    </source>
</evidence>
<dbReference type="Pfam" id="PF02540">
    <property type="entry name" value="NAD_synthase"/>
    <property type="match status" value="1"/>
</dbReference>
<dbReference type="PANTHER" id="PTHR23090">
    <property type="entry name" value="NH 3 /GLUTAMINE-DEPENDENT NAD + SYNTHETASE"/>
    <property type="match status" value="1"/>
</dbReference>
<dbReference type="SUPFAM" id="SSF52402">
    <property type="entry name" value="Adenine nucleotide alpha hydrolases-like"/>
    <property type="match status" value="1"/>
</dbReference>
<evidence type="ECO:0000256" key="2">
    <source>
        <dbReference type="ARBA" id="ARBA00022598"/>
    </source>
</evidence>
<gene>
    <name evidence="9" type="primary">nadE</name>
    <name evidence="9" type="ORF">YA0849_11995</name>
</gene>
<evidence type="ECO:0000256" key="7">
    <source>
        <dbReference type="RuleBase" id="RU003812"/>
    </source>
</evidence>
<dbReference type="Gene3D" id="3.40.50.620">
    <property type="entry name" value="HUPs"/>
    <property type="match status" value="1"/>
</dbReference>
<dbReference type="NCBIfam" id="TIGR00552">
    <property type="entry name" value="nadE"/>
    <property type="match status" value="1"/>
</dbReference>
<dbReference type="InterPro" id="IPR022310">
    <property type="entry name" value="NAD/GMP_synthase"/>
</dbReference>
<proteinExistence type="inferred from homology"/>
<evidence type="ECO:0000256" key="6">
    <source>
        <dbReference type="RuleBase" id="RU003811"/>
    </source>
</evidence>
<dbReference type="Proteomes" id="UP000614123">
    <property type="component" value="Unassembled WGS sequence"/>
</dbReference>
<dbReference type="InterPro" id="IPR014729">
    <property type="entry name" value="Rossmann-like_a/b/a_fold"/>
</dbReference>
<name>A0ABS0VF17_PSEVE</name>
<evidence type="ECO:0000313" key="9">
    <source>
        <dbReference type="EMBL" id="MBI6649724.1"/>
    </source>
</evidence>
<dbReference type="RefSeq" id="WP_198717521.1">
    <property type="nucleotide sequence ID" value="NZ_JAEILD010000053.1"/>
</dbReference>
<sequence>HYLGGRKVMGFFTKFGDGACDLAPLSGLTKTQVRLLASALGAPTNLVHKQPTADLEELVPGKLDEHAYGCTYEEIDAYLMGEPVSERVRTIVEGAYSKTAHKRALPIAP</sequence>
<dbReference type="EC" id="6.3.1.5" evidence="7"/>
<dbReference type="CDD" id="cd00553">
    <property type="entry name" value="NAD_synthase"/>
    <property type="match status" value="1"/>
</dbReference>